<dbReference type="EC" id="3.1.26.4" evidence="2"/>
<dbReference type="GO" id="GO:0004523">
    <property type="term" value="F:RNA-DNA hybrid ribonuclease activity"/>
    <property type="evidence" value="ECO:0007669"/>
    <property type="project" value="UniProtKB-EC"/>
</dbReference>
<evidence type="ECO:0000256" key="2">
    <source>
        <dbReference type="ARBA" id="ARBA00012180"/>
    </source>
</evidence>
<accession>A0A1A8EUU3</accession>
<dbReference type="SUPFAM" id="SSF56672">
    <property type="entry name" value="DNA/RNA polymerases"/>
    <property type="match status" value="1"/>
</dbReference>
<dbReference type="EMBL" id="HAEC01011512">
    <property type="protein sequence ID" value="SBQ79729.1"/>
    <property type="molecule type" value="Transcribed_RNA"/>
</dbReference>
<dbReference type="InterPro" id="IPR005162">
    <property type="entry name" value="Retrotrans_gag_dom"/>
</dbReference>
<name>A0A1A8EUU3_9TELE</name>
<dbReference type="Pfam" id="PF00078">
    <property type="entry name" value="RVT_1"/>
    <property type="match status" value="1"/>
</dbReference>
<organism evidence="4">
    <name type="scientific">Nothobranchius korthausae</name>
    <dbReference type="NCBI Taxonomy" id="1143690"/>
    <lineage>
        <taxon>Eukaryota</taxon>
        <taxon>Metazoa</taxon>
        <taxon>Chordata</taxon>
        <taxon>Craniata</taxon>
        <taxon>Vertebrata</taxon>
        <taxon>Euteleostomi</taxon>
        <taxon>Actinopterygii</taxon>
        <taxon>Neopterygii</taxon>
        <taxon>Teleostei</taxon>
        <taxon>Neoteleostei</taxon>
        <taxon>Acanthomorphata</taxon>
        <taxon>Ovalentaria</taxon>
        <taxon>Atherinomorphae</taxon>
        <taxon>Cyprinodontiformes</taxon>
        <taxon>Nothobranchiidae</taxon>
        <taxon>Nothobranchius</taxon>
    </lineage>
</organism>
<gene>
    <name evidence="4" type="primary">CU459095.1</name>
</gene>
<dbReference type="EMBL" id="HAEB01003097">
    <property type="protein sequence ID" value="SBQ49624.1"/>
    <property type="molecule type" value="Transcribed_RNA"/>
</dbReference>
<reference evidence="4" key="2">
    <citation type="submission" date="2016-06" db="EMBL/GenBank/DDBJ databases">
        <title>The genome of a short-lived fish provides insights into sex chromosome evolution and the genetic control of aging.</title>
        <authorList>
            <person name="Reichwald K."/>
            <person name="Felder M."/>
            <person name="Petzold A."/>
            <person name="Koch P."/>
            <person name="Groth M."/>
            <person name="Platzer M."/>
        </authorList>
    </citation>
    <scope>NUCLEOTIDE SEQUENCE</scope>
    <source>
        <tissue evidence="4">Brain</tissue>
    </source>
</reference>
<protein>
    <recommendedName>
        <fullName evidence="2">ribonuclease H</fullName>
        <ecNumber evidence="2">3.1.26.4</ecNumber>
    </recommendedName>
</protein>
<dbReference type="FunFam" id="3.30.70.270:FF:000020">
    <property type="entry name" value="Transposon Tf2-6 polyprotein-like Protein"/>
    <property type="match status" value="1"/>
</dbReference>
<dbReference type="PANTHER" id="PTHR24559:SF440">
    <property type="entry name" value="RIBONUCLEASE H"/>
    <property type="match status" value="1"/>
</dbReference>
<dbReference type="InterPro" id="IPR043502">
    <property type="entry name" value="DNA/RNA_pol_sf"/>
</dbReference>
<feature type="domain" description="Reverse transcriptase" evidence="3">
    <location>
        <begin position="314"/>
        <end position="493"/>
    </location>
</feature>
<comment type="similarity">
    <text evidence="1">Belongs to the beta type-B retroviral polymerase family. HERV class-II K(HML-2) pol subfamily.</text>
</comment>
<dbReference type="CDD" id="cd00303">
    <property type="entry name" value="retropepsin_like"/>
    <property type="match status" value="1"/>
</dbReference>
<dbReference type="PROSITE" id="PS50878">
    <property type="entry name" value="RT_POL"/>
    <property type="match status" value="1"/>
</dbReference>
<evidence type="ECO:0000256" key="1">
    <source>
        <dbReference type="ARBA" id="ARBA00010879"/>
    </source>
</evidence>
<evidence type="ECO:0000313" key="4">
    <source>
        <dbReference type="EMBL" id="SBQ49624.1"/>
    </source>
</evidence>
<evidence type="ECO:0000259" key="3">
    <source>
        <dbReference type="PROSITE" id="PS50878"/>
    </source>
</evidence>
<dbReference type="Pfam" id="PF03732">
    <property type="entry name" value="Retrotrans_gag"/>
    <property type="match status" value="1"/>
</dbReference>
<dbReference type="PANTHER" id="PTHR24559">
    <property type="entry name" value="TRANSPOSON TY3-I GAG-POL POLYPROTEIN"/>
    <property type="match status" value="1"/>
</dbReference>
<dbReference type="InterPro" id="IPR053134">
    <property type="entry name" value="RNA-dir_DNA_polymerase"/>
</dbReference>
<dbReference type="InterPro" id="IPR000477">
    <property type="entry name" value="RT_dom"/>
</dbReference>
<dbReference type="Gene3D" id="3.10.10.10">
    <property type="entry name" value="HIV Type 1 Reverse Transcriptase, subunit A, domain 1"/>
    <property type="match status" value="1"/>
</dbReference>
<proteinExistence type="inferred from homology"/>
<sequence length="578" mass="65060">MQQLHGRLSRLEQAPTPPCQVRLGSHELFDVTAVDCQPSLASCRLHFDFNPGEFPSEESKGAFAMSFLTGQAKRWGLAEWDRGLDLHRSLWEFSRQLLMVFDPTTPHRTAAADLLRLRQGGRSVSTYAVEFRTLAANTRWPEEAQIDVFLRGLFSTLKDELAAREVPEELEELIELATRIDRWRMERSREQCCLPDFTPAPLMPFSQPPAAPEALPPWNLCSWDVLVTSGQTQNIYETLIDSGSDDDLISQEVVSTLLIPVIPIAPALLIRAINGSVIHKVTARTAPIKPPKGHINSLSIPERAAMEEYIQESLQAGIIRPSSSPAGAGFFFVGKRDGGLRPCIDYRGLNGITVRNTYLLPLLQSAFDLLRGARVFTKLDLRSAYHLVHIHEGDEWKTAFNTPNSHFEYFVMPFGLTNAPAVFQCLINDVLKDTINKFVLVYLDDILIFAPDRDSHVQHVRAVLQRLLENQLYCKAEKCEFHTTQTKFLGHVVSPCSVQMDKAKVQAVLNWAVPMDRTQLQRFLGFANFYRCFIKGFSGVTAPLHKLTSAQVHFVCDDGANRAFTELKRRFSTAPILT</sequence>
<dbReference type="AlphaFoldDB" id="A0A1A8EUU3"/>
<dbReference type="Gene3D" id="3.30.70.270">
    <property type="match status" value="2"/>
</dbReference>
<reference evidence="4" key="1">
    <citation type="submission" date="2016-05" db="EMBL/GenBank/DDBJ databases">
        <authorList>
            <person name="Lavstsen T."/>
            <person name="Jespersen J.S."/>
        </authorList>
    </citation>
    <scope>NUCLEOTIDE SEQUENCE</scope>
    <source>
        <tissue evidence="4">Brain</tissue>
    </source>
</reference>
<dbReference type="InterPro" id="IPR043128">
    <property type="entry name" value="Rev_trsase/Diguanyl_cyclase"/>
</dbReference>
<dbReference type="CDD" id="cd01647">
    <property type="entry name" value="RT_LTR"/>
    <property type="match status" value="1"/>
</dbReference>